<reference evidence="1" key="2">
    <citation type="journal article" date="2015" name="Data Brief">
        <title>Shoot transcriptome of the giant reed, Arundo donax.</title>
        <authorList>
            <person name="Barrero R.A."/>
            <person name="Guerrero F.D."/>
            <person name="Moolhuijzen P."/>
            <person name="Goolsby J.A."/>
            <person name="Tidwell J."/>
            <person name="Bellgard S.E."/>
            <person name="Bellgard M.I."/>
        </authorList>
    </citation>
    <scope>NUCLEOTIDE SEQUENCE</scope>
    <source>
        <tissue evidence="1">Shoot tissue taken approximately 20 cm above the soil surface</tissue>
    </source>
</reference>
<name>A0A0A9EK14_ARUDO</name>
<protein>
    <submittedName>
        <fullName evidence="1">Uncharacterized protein</fullName>
    </submittedName>
</protein>
<accession>A0A0A9EK14</accession>
<dbReference type="AlphaFoldDB" id="A0A0A9EK14"/>
<evidence type="ECO:0000313" key="1">
    <source>
        <dbReference type="EMBL" id="JAD98175.1"/>
    </source>
</evidence>
<sequence>MKKTNLNLLQFLHVYLETWISFQAQKWAIDRIKMLLLLFTMIGKPCQKSVWKSVRGHPVGPMLVYF</sequence>
<dbReference type="EMBL" id="GBRH01199720">
    <property type="protein sequence ID" value="JAD98175.1"/>
    <property type="molecule type" value="Transcribed_RNA"/>
</dbReference>
<proteinExistence type="predicted"/>
<organism evidence="1">
    <name type="scientific">Arundo donax</name>
    <name type="common">Giant reed</name>
    <name type="synonym">Donax arundinaceus</name>
    <dbReference type="NCBI Taxonomy" id="35708"/>
    <lineage>
        <taxon>Eukaryota</taxon>
        <taxon>Viridiplantae</taxon>
        <taxon>Streptophyta</taxon>
        <taxon>Embryophyta</taxon>
        <taxon>Tracheophyta</taxon>
        <taxon>Spermatophyta</taxon>
        <taxon>Magnoliopsida</taxon>
        <taxon>Liliopsida</taxon>
        <taxon>Poales</taxon>
        <taxon>Poaceae</taxon>
        <taxon>PACMAD clade</taxon>
        <taxon>Arundinoideae</taxon>
        <taxon>Arundineae</taxon>
        <taxon>Arundo</taxon>
    </lineage>
</organism>
<reference evidence="1" key="1">
    <citation type="submission" date="2014-09" db="EMBL/GenBank/DDBJ databases">
        <authorList>
            <person name="Magalhaes I.L.F."/>
            <person name="Oliveira U."/>
            <person name="Santos F.R."/>
            <person name="Vidigal T.H.D.A."/>
            <person name="Brescovit A.D."/>
            <person name="Santos A.J."/>
        </authorList>
    </citation>
    <scope>NUCLEOTIDE SEQUENCE</scope>
    <source>
        <tissue evidence="1">Shoot tissue taken approximately 20 cm above the soil surface</tissue>
    </source>
</reference>